<reference evidence="2 3" key="1">
    <citation type="journal article" date="2023" name="Plants (Basel)">
        <title>Bridging the Gap: Combining Genomics and Transcriptomics Approaches to Understand Stylosanthes scabra, an Orphan Legume from the Brazilian Caatinga.</title>
        <authorList>
            <person name="Ferreira-Neto J.R.C."/>
            <person name="da Silva M.D."/>
            <person name="Binneck E."/>
            <person name="de Melo N.F."/>
            <person name="da Silva R.H."/>
            <person name="de Melo A.L.T.M."/>
            <person name="Pandolfi V."/>
            <person name="Bustamante F.O."/>
            <person name="Brasileiro-Vidal A.C."/>
            <person name="Benko-Iseppon A.M."/>
        </authorList>
    </citation>
    <scope>NUCLEOTIDE SEQUENCE [LARGE SCALE GENOMIC DNA]</scope>
    <source>
        <tissue evidence="2">Leaves</tissue>
    </source>
</reference>
<feature type="region of interest" description="Disordered" evidence="1">
    <location>
        <begin position="22"/>
        <end position="67"/>
    </location>
</feature>
<evidence type="ECO:0000313" key="2">
    <source>
        <dbReference type="EMBL" id="MED6220740.1"/>
    </source>
</evidence>
<proteinExistence type="predicted"/>
<name>A0ABU6ZFK4_9FABA</name>
<feature type="compositionally biased region" description="Basic and acidic residues" evidence="1">
    <location>
        <begin position="116"/>
        <end position="125"/>
    </location>
</feature>
<keyword evidence="3" id="KW-1185">Reference proteome</keyword>
<comment type="caution">
    <text evidence="2">The sequence shown here is derived from an EMBL/GenBank/DDBJ whole genome shotgun (WGS) entry which is preliminary data.</text>
</comment>
<evidence type="ECO:0000313" key="3">
    <source>
        <dbReference type="Proteomes" id="UP001341840"/>
    </source>
</evidence>
<feature type="compositionally biased region" description="Basic and acidic residues" evidence="1">
    <location>
        <begin position="80"/>
        <end position="109"/>
    </location>
</feature>
<gene>
    <name evidence="2" type="ORF">PIB30_047751</name>
</gene>
<dbReference type="Proteomes" id="UP001341840">
    <property type="component" value="Unassembled WGS sequence"/>
</dbReference>
<dbReference type="EMBL" id="JASCZI010272168">
    <property type="protein sequence ID" value="MED6220740.1"/>
    <property type="molecule type" value="Genomic_DNA"/>
</dbReference>
<sequence length="158" mass="18392">MKRRENSKKKIKGIWRAHACTKALKSKGHSHKHQKGWQGNKKIEKKKSSEKEPLPPQAAKLQKNNAKCKCHAIKRRSACHEDKIGTWEQSEEHQDRYTQQHGHDRDLAGRVRSGSGRRERKERKDRNKPKRPLLEVKYANDRSCESQTDQRGRNGSSP</sequence>
<protein>
    <submittedName>
        <fullName evidence="2">Uncharacterized protein</fullName>
    </submittedName>
</protein>
<feature type="compositionally biased region" description="Basic residues" evidence="1">
    <location>
        <begin position="24"/>
        <end position="35"/>
    </location>
</feature>
<accession>A0ABU6ZFK4</accession>
<evidence type="ECO:0000256" key="1">
    <source>
        <dbReference type="SAM" id="MobiDB-lite"/>
    </source>
</evidence>
<feature type="compositionally biased region" description="Basic and acidic residues" evidence="1">
    <location>
        <begin position="132"/>
        <end position="152"/>
    </location>
</feature>
<feature type="region of interest" description="Disordered" evidence="1">
    <location>
        <begin position="80"/>
        <end position="158"/>
    </location>
</feature>
<organism evidence="2 3">
    <name type="scientific">Stylosanthes scabra</name>
    <dbReference type="NCBI Taxonomy" id="79078"/>
    <lineage>
        <taxon>Eukaryota</taxon>
        <taxon>Viridiplantae</taxon>
        <taxon>Streptophyta</taxon>
        <taxon>Embryophyta</taxon>
        <taxon>Tracheophyta</taxon>
        <taxon>Spermatophyta</taxon>
        <taxon>Magnoliopsida</taxon>
        <taxon>eudicotyledons</taxon>
        <taxon>Gunneridae</taxon>
        <taxon>Pentapetalae</taxon>
        <taxon>rosids</taxon>
        <taxon>fabids</taxon>
        <taxon>Fabales</taxon>
        <taxon>Fabaceae</taxon>
        <taxon>Papilionoideae</taxon>
        <taxon>50 kb inversion clade</taxon>
        <taxon>dalbergioids sensu lato</taxon>
        <taxon>Dalbergieae</taxon>
        <taxon>Pterocarpus clade</taxon>
        <taxon>Stylosanthes</taxon>
    </lineage>
</organism>